<evidence type="ECO:0000313" key="2">
    <source>
        <dbReference type="EMBL" id="MEQ2290629.1"/>
    </source>
</evidence>
<proteinExistence type="predicted"/>
<dbReference type="EMBL" id="JAHRIP010028444">
    <property type="protein sequence ID" value="MEQ2290629.1"/>
    <property type="molecule type" value="Genomic_DNA"/>
</dbReference>
<sequence>MTCANTSFLQNREEDLLENHHYIQNSQQHKQVPYNLPLLLLISLSPVGFKLVSSCYVVHVYIQSVIFCIASSMVGCGEAVAYLQQSMDGRRGSPWTGRQSIAGQHRHTQYKQPRTHSFTPKGNVERPINLTVMFLDCGRNLEFPERSHACTGRVCKLHAERPRAGSRNQVLLAARQQCYQHVQYDLNHSVLEPGLPQKKGTFIPIYTTTETRTFSNHYTLEPVPFYEKMCAVLLTNSKLNKTFPFSPENAVM</sequence>
<reference evidence="2 3" key="1">
    <citation type="submission" date="2021-06" db="EMBL/GenBank/DDBJ databases">
        <authorList>
            <person name="Palmer J.M."/>
        </authorList>
    </citation>
    <scope>NUCLEOTIDE SEQUENCE [LARGE SCALE GENOMIC DNA]</scope>
    <source>
        <strain evidence="2 3">AS_MEX2019</strain>
        <tissue evidence="2">Muscle</tissue>
    </source>
</reference>
<dbReference type="Proteomes" id="UP001469553">
    <property type="component" value="Unassembled WGS sequence"/>
</dbReference>
<feature type="compositionally biased region" description="Polar residues" evidence="1">
    <location>
        <begin position="110"/>
        <end position="120"/>
    </location>
</feature>
<name>A0ABV0YAF4_9TELE</name>
<protein>
    <submittedName>
        <fullName evidence="2">Uncharacterized protein</fullName>
    </submittedName>
</protein>
<feature type="region of interest" description="Disordered" evidence="1">
    <location>
        <begin position="93"/>
        <end position="122"/>
    </location>
</feature>
<keyword evidence="3" id="KW-1185">Reference proteome</keyword>
<evidence type="ECO:0000256" key="1">
    <source>
        <dbReference type="SAM" id="MobiDB-lite"/>
    </source>
</evidence>
<accession>A0ABV0YAF4</accession>
<organism evidence="2 3">
    <name type="scientific">Ameca splendens</name>
    <dbReference type="NCBI Taxonomy" id="208324"/>
    <lineage>
        <taxon>Eukaryota</taxon>
        <taxon>Metazoa</taxon>
        <taxon>Chordata</taxon>
        <taxon>Craniata</taxon>
        <taxon>Vertebrata</taxon>
        <taxon>Euteleostomi</taxon>
        <taxon>Actinopterygii</taxon>
        <taxon>Neopterygii</taxon>
        <taxon>Teleostei</taxon>
        <taxon>Neoteleostei</taxon>
        <taxon>Acanthomorphata</taxon>
        <taxon>Ovalentaria</taxon>
        <taxon>Atherinomorphae</taxon>
        <taxon>Cyprinodontiformes</taxon>
        <taxon>Goodeidae</taxon>
        <taxon>Ameca</taxon>
    </lineage>
</organism>
<comment type="caution">
    <text evidence="2">The sequence shown here is derived from an EMBL/GenBank/DDBJ whole genome shotgun (WGS) entry which is preliminary data.</text>
</comment>
<gene>
    <name evidence="2" type="ORF">AMECASPLE_005144</name>
</gene>
<evidence type="ECO:0000313" key="3">
    <source>
        <dbReference type="Proteomes" id="UP001469553"/>
    </source>
</evidence>